<evidence type="ECO:0000256" key="5">
    <source>
        <dbReference type="ARBA" id="ARBA00023136"/>
    </source>
</evidence>
<protein>
    <recommendedName>
        <fullName evidence="7">EamA domain-containing protein</fullName>
    </recommendedName>
</protein>
<dbReference type="SUPFAM" id="SSF103481">
    <property type="entry name" value="Multidrug resistance efflux transporter EmrE"/>
    <property type="match status" value="2"/>
</dbReference>
<feature type="transmembrane region" description="Helical" evidence="6">
    <location>
        <begin position="167"/>
        <end position="189"/>
    </location>
</feature>
<dbReference type="AlphaFoldDB" id="A0AA96UZW3"/>
<dbReference type="InterPro" id="IPR037185">
    <property type="entry name" value="EmrE-like"/>
</dbReference>
<evidence type="ECO:0000256" key="6">
    <source>
        <dbReference type="SAM" id="Phobius"/>
    </source>
</evidence>
<comment type="subcellular location">
    <subcellularLocation>
        <location evidence="1">Cell membrane</location>
        <topology evidence="1">Multi-pass membrane protein</topology>
    </subcellularLocation>
</comment>
<keyword evidence="5 6" id="KW-0472">Membrane</keyword>
<dbReference type="Proteomes" id="UP001302978">
    <property type="component" value="Chromosome"/>
</dbReference>
<feature type="transmembrane region" description="Helical" evidence="6">
    <location>
        <begin position="231"/>
        <end position="250"/>
    </location>
</feature>
<keyword evidence="9" id="KW-1185">Reference proteome</keyword>
<evidence type="ECO:0000313" key="8">
    <source>
        <dbReference type="EMBL" id="WNY22740.1"/>
    </source>
</evidence>
<dbReference type="InterPro" id="IPR000620">
    <property type="entry name" value="EamA_dom"/>
</dbReference>
<dbReference type="GO" id="GO:0005886">
    <property type="term" value="C:plasma membrane"/>
    <property type="evidence" value="ECO:0007669"/>
    <property type="project" value="UniProtKB-SubCell"/>
</dbReference>
<evidence type="ECO:0000259" key="7">
    <source>
        <dbReference type="Pfam" id="PF00892"/>
    </source>
</evidence>
<feature type="transmembrane region" description="Helical" evidence="6">
    <location>
        <begin position="201"/>
        <end position="222"/>
    </location>
</feature>
<feature type="transmembrane region" description="Helical" evidence="6">
    <location>
        <begin position="80"/>
        <end position="99"/>
    </location>
</feature>
<feature type="domain" description="EamA" evidence="7">
    <location>
        <begin position="1"/>
        <end position="126"/>
    </location>
</feature>
<feature type="transmembrane region" description="Helical" evidence="6">
    <location>
        <begin position="25"/>
        <end position="43"/>
    </location>
</feature>
<keyword evidence="3 6" id="KW-0812">Transmembrane</keyword>
<keyword evidence="2" id="KW-1003">Cell membrane</keyword>
<dbReference type="KEGG" id="mehf:MmiHf6_00250"/>
<evidence type="ECO:0000256" key="1">
    <source>
        <dbReference type="ARBA" id="ARBA00004651"/>
    </source>
</evidence>
<accession>A0AA96UZW3</accession>
<evidence type="ECO:0000256" key="3">
    <source>
        <dbReference type="ARBA" id="ARBA00022692"/>
    </source>
</evidence>
<feature type="transmembrane region" description="Helical" evidence="6">
    <location>
        <begin position="111"/>
        <end position="130"/>
    </location>
</feature>
<dbReference type="PANTHER" id="PTHR42920">
    <property type="entry name" value="OS03G0707200 PROTEIN-RELATED"/>
    <property type="match status" value="1"/>
</dbReference>
<feature type="transmembrane region" description="Helical" evidence="6">
    <location>
        <begin position="256"/>
        <end position="274"/>
    </location>
</feature>
<dbReference type="EMBL" id="CP131059">
    <property type="protein sequence ID" value="WNY22740.1"/>
    <property type="molecule type" value="Genomic_DNA"/>
</dbReference>
<evidence type="ECO:0000313" key="9">
    <source>
        <dbReference type="Proteomes" id="UP001302978"/>
    </source>
</evidence>
<reference evidence="8 9" key="1">
    <citation type="submission" date="2023-07" db="EMBL/GenBank/DDBJ databases">
        <title>Closed genoem sequence of Methanomicrococcus sp. Hf6.</title>
        <authorList>
            <person name="Poehlein A."/>
            <person name="Protasov E."/>
            <person name="Platt K."/>
            <person name="Reeh H."/>
            <person name="Daniel R."/>
            <person name="Brune A."/>
        </authorList>
    </citation>
    <scope>NUCLEOTIDE SEQUENCE [LARGE SCALE GENOMIC DNA]</scope>
    <source>
        <strain evidence="8 9">Hf6</strain>
    </source>
</reference>
<evidence type="ECO:0000256" key="4">
    <source>
        <dbReference type="ARBA" id="ARBA00022989"/>
    </source>
</evidence>
<name>A0AA96UZW3_9EURY</name>
<gene>
    <name evidence="8" type="ORF">MmiHf6_00250</name>
</gene>
<dbReference type="PANTHER" id="PTHR42920:SF5">
    <property type="entry name" value="EAMA DOMAIN-CONTAINING PROTEIN"/>
    <property type="match status" value="1"/>
</dbReference>
<feature type="transmembrane region" description="Helical" evidence="6">
    <location>
        <begin position="55"/>
        <end position="74"/>
    </location>
</feature>
<dbReference type="Pfam" id="PF00892">
    <property type="entry name" value="EamA"/>
    <property type="match status" value="2"/>
</dbReference>
<feature type="transmembrane region" description="Helical" evidence="6">
    <location>
        <begin position="136"/>
        <end position="155"/>
    </location>
</feature>
<feature type="domain" description="EamA" evidence="7">
    <location>
        <begin position="137"/>
        <end position="272"/>
    </location>
</feature>
<sequence>MVIAVLFWGLSYVLTRYGLDDLGVYNFMAIRMGLGFLIAAMLCYKSILKTNKKTLAAGAVLGALLFLTLSGTNFGLLRTSITNTVFLISLTAVFVPLFSTIIYKKLPDKKIIIGTIGAAAGILLLTLTGISGLGIGIGDILCIAAAAVYAVHIMAAKKFVEDPKIDALNLGIIQLGFAALYAAVCTFLFETPVMPESTDIWFVIFFLAIFSIAFGCVAQIVVQKYTSASHVGLIFALEPIFGAIFAFIVYSEILLPLQILGGALVVLSVIWIELDVDDLKKKLKTKKKKESGV</sequence>
<dbReference type="InterPro" id="IPR051258">
    <property type="entry name" value="Diverse_Substrate_Transporter"/>
</dbReference>
<keyword evidence="4 6" id="KW-1133">Transmembrane helix</keyword>
<proteinExistence type="predicted"/>
<evidence type="ECO:0000256" key="2">
    <source>
        <dbReference type="ARBA" id="ARBA00022475"/>
    </source>
</evidence>
<organism evidence="8 9">
    <name type="scientific">Methanimicrococcus hongohii</name>
    <dbReference type="NCBI Taxonomy" id="3028295"/>
    <lineage>
        <taxon>Archaea</taxon>
        <taxon>Methanobacteriati</taxon>
        <taxon>Methanobacteriota</taxon>
        <taxon>Stenosarchaea group</taxon>
        <taxon>Methanomicrobia</taxon>
        <taxon>Methanosarcinales</taxon>
        <taxon>Methanosarcinaceae</taxon>
        <taxon>Methanimicrococcus</taxon>
    </lineage>
</organism>